<dbReference type="Proteomes" id="UP000719766">
    <property type="component" value="Unassembled WGS sequence"/>
</dbReference>
<reference evidence="2" key="1">
    <citation type="journal article" date="2020" name="New Phytol.">
        <title>Comparative genomics reveals dynamic genome evolution in host specialist ectomycorrhizal fungi.</title>
        <authorList>
            <person name="Lofgren L.A."/>
            <person name="Nguyen N.H."/>
            <person name="Vilgalys R."/>
            <person name="Ruytinx J."/>
            <person name="Liao H.L."/>
            <person name="Branco S."/>
            <person name="Kuo A."/>
            <person name="LaButti K."/>
            <person name="Lipzen A."/>
            <person name="Andreopoulos W."/>
            <person name="Pangilinan J."/>
            <person name="Riley R."/>
            <person name="Hundley H."/>
            <person name="Na H."/>
            <person name="Barry K."/>
            <person name="Grigoriev I.V."/>
            <person name="Stajich J.E."/>
            <person name="Kennedy P.G."/>
        </authorList>
    </citation>
    <scope>NUCLEOTIDE SEQUENCE</scope>
    <source>
        <strain evidence="2">S12</strain>
    </source>
</reference>
<comment type="caution">
    <text evidence="2">The sequence shown here is derived from an EMBL/GenBank/DDBJ whole genome shotgun (WGS) entry which is preliminary data.</text>
</comment>
<dbReference type="RefSeq" id="XP_041161228.1">
    <property type="nucleotide sequence ID" value="XM_041302750.1"/>
</dbReference>
<keyword evidence="1" id="KW-0732">Signal</keyword>
<feature type="chain" id="PRO_5040344356" evidence="1">
    <location>
        <begin position="39"/>
        <end position="70"/>
    </location>
</feature>
<proteinExistence type="predicted"/>
<organism evidence="2 3">
    <name type="scientific">Suillus plorans</name>
    <dbReference type="NCBI Taxonomy" id="116603"/>
    <lineage>
        <taxon>Eukaryota</taxon>
        <taxon>Fungi</taxon>
        <taxon>Dikarya</taxon>
        <taxon>Basidiomycota</taxon>
        <taxon>Agaricomycotina</taxon>
        <taxon>Agaricomycetes</taxon>
        <taxon>Agaricomycetidae</taxon>
        <taxon>Boletales</taxon>
        <taxon>Suillineae</taxon>
        <taxon>Suillaceae</taxon>
        <taxon>Suillus</taxon>
    </lineage>
</organism>
<gene>
    <name evidence="2" type="ORF">HD556DRAFT_1364878</name>
</gene>
<keyword evidence="3" id="KW-1185">Reference proteome</keyword>
<sequence length="70" mass="8312">MWCCHWCTSKWVEPIVYPSLTSTLNLFLSLLCHPVSESVNYYATLVILQHSYLLLYPCQAQRHRFCLRFS</sequence>
<name>A0A9P7AS27_9AGAM</name>
<dbReference type="GeneID" id="64596514"/>
<evidence type="ECO:0000313" key="3">
    <source>
        <dbReference type="Proteomes" id="UP000719766"/>
    </source>
</evidence>
<feature type="signal peptide" evidence="1">
    <location>
        <begin position="1"/>
        <end position="38"/>
    </location>
</feature>
<accession>A0A9P7AS27</accession>
<dbReference type="AlphaFoldDB" id="A0A9P7AS27"/>
<dbReference type="EMBL" id="JABBWE010000022">
    <property type="protein sequence ID" value="KAG1795355.1"/>
    <property type="molecule type" value="Genomic_DNA"/>
</dbReference>
<protein>
    <submittedName>
        <fullName evidence="2">Uncharacterized protein</fullName>
    </submittedName>
</protein>
<evidence type="ECO:0000256" key="1">
    <source>
        <dbReference type="SAM" id="SignalP"/>
    </source>
</evidence>
<evidence type="ECO:0000313" key="2">
    <source>
        <dbReference type="EMBL" id="KAG1795355.1"/>
    </source>
</evidence>